<comment type="caution">
    <text evidence="1">The sequence shown here is derived from an EMBL/GenBank/DDBJ whole genome shotgun (WGS) entry which is preliminary data.</text>
</comment>
<evidence type="ECO:0000313" key="1">
    <source>
        <dbReference type="EMBL" id="OMJ18248.1"/>
    </source>
</evidence>
<evidence type="ECO:0000313" key="2">
    <source>
        <dbReference type="Proteomes" id="UP000187283"/>
    </source>
</evidence>
<gene>
    <name evidence="1" type="ORF">AYI70_g5460</name>
</gene>
<accession>A0A1R1XUG6</accession>
<organism evidence="1 2">
    <name type="scientific">Smittium culicis</name>
    <dbReference type="NCBI Taxonomy" id="133412"/>
    <lineage>
        <taxon>Eukaryota</taxon>
        <taxon>Fungi</taxon>
        <taxon>Fungi incertae sedis</taxon>
        <taxon>Zoopagomycota</taxon>
        <taxon>Kickxellomycotina</taxon>
        <taxon>Harpellomycetes</taxon>
        <taxon>Harpellales</taxon>
        <taxon>Legeriomycetaceae</taxon>
        <taxon>Smittium</taxon>
    </lineage>
</organism>
<dbReference type="AlphaFoldDB" id="A0A1R1XUG6"/>
<proteinExistence type="predicted"/>
<dbReference type="EMBL" id="LSSN01001805">
    <property type="protein sequence ID" value="OMJ18248.1"/>
    <property type="molecule type" value="Genomic_DNA"/>
</dbReference>
<keyword evidence="2" id="KW-1185">Reference proteome</keyword>
<reference evidence="1 2" key="1">
    <citation type="submission" date="2017-01" db="EMBL/GenBank/DDBJ databases">
        <authorList>
            <person name="Mah S.A."/>
            <person name="Swanson W.J."/>
            <person name="Moy G.W."/>
            <person name="Vacquier V.D."/>
        </authorList>
    </citation>
    <scope>NUCLEOTIDE SEQUENCE [LARGE SCALE GENOMIC DNA]</scope>
    <source>
        <strain evidence="1 2">GSMNP</strain>
    </source>
</reference>
<sequence>MEQKNEALAPASQDQVNSLTEMVQKLLREKEINQEPEDPYVTRRIPVTDLSSYPELIEALQPIEEGFYRSPVTEDERKIESALVPGLDNSGLDTSEDTEIMFASTIRALLSDLAATVAQVRLENLHKGPNLPGKPTQLT</sequence>
<dbReference type="Proteomes" id="UP000187283">
    <property type="component" value="Unassembled WGS sequence"/>
</dbReference>
<name>A0A1R1XUG6_9FUNG</name>
<dbReference type="OrthoDB" id="5655624at2759"/>
<protein>
    <submittedName>
        <fullName evidence="1">Uncharacterized protein</fullName>
    </submittedName>
</protein>